<dbReference type="Proteomes" id="UP000076268">
    <property type="component" value="Unassembled WGS sequence"/>
</dbReference>
<gene>
    <name evidence="1" type="ORF">AXX12_10215</name>
</gene>
<dbReference type="AlphaFoldDB" id="A0A154BSD1"/>
<dbReference type="RefSeq" id="WP_066242813.1">
    <property type="nucleotide sequence ID" value="NZ_LSGP01000017.1"/>
</dbReference>
<evidence type="ECO:0000313" key="1">
    <source>
        <dbReference type="EMBL" id="KYZ76775.1"/>
    </source>
</evidence>
<sequence>MLSQLKANFGKRVGLELLNGSKIFGTIVETNEKSFRIDTEEAIVRLMVDSVQILWDDQENSRVKHQNI</sequence>
<accession>A0A154BSD1</accession>
<evidence type="ECO:0008006" key="3">
    <source>
        <dbReference type="Google" id="ProtNLM"/>
    </source>
</evidence>
<keyword evidence="2" id="KW-1185">Reference proteome</keyword>
<name>A0A154BSD1_ANASB</name>
<reference evidence="1 2" key="1">
    <citation type="submission" date="2016-02" db="EMBL/GenBank/DDBJ databases">
        <title>Anaerosporomusa subterraneum gen. nov., sp. nov., a spore-forming obligate anaerobe isolated from saprolite.</title>
        <authorList>
            <person name="Choi J.K."/>
            <person name="Shah M."/>
            <person name="Yee N."/>
        </authorList>
    </citation>
    <scope>NUCLEOTIDE SEQUENCE [LARGE SCALE GENOMIC DNA]</scope>
    <source>
        <strain evidence="1 2">RU4</strain>
    </source>
</reference>
<dbReference type="OrthoDB" id="1805967at2"/>
<protein>
    <recommendedName>
        <fullName evidence="3">DUF2642 domain-containing protein</fullName>
    </recommendedName>
</protein>
<organism evidence="1 2">
    <name type="scientific">Anaerosporomusa subterranea</name>
    <dbReference type="NCBI Taxonomy" id="1794912"/>
    <lineage>
        <taxon>Bacteria</taxon>
        <taxon>Bacillati</taxon>
        <taxon>Bacillota</taxon>
        <taxon>Negativicutes</taxon>
        <taxon>Acetonemataceae</taxon>
        <taxon>Anaerosporomusa</taxon>
    </lineage>
</organism>
<dbReference type="EMBL" id="LSGP01000017">
    <property type="protein sequence ID" value="KYZ76775.1"/>
    <property type="molecule type" value="Genomic_DNA"/>
</dbReference>
<proteinExistence type="predicted"/>
<comment type="caution">
    <text evidence="1">The sequence shown here is derived from an EMBL/GenBank/DDBJ whole genome shotgun (WGS) entry which is preliminary data.</text>
</comment>
<evidence type="ECO:0000313" key="2">
    <source>
        <dbReference type="Proteomes" id="UP000076268"/>
    </source>
</evidence>